<name>A0A2P2PQH8_RHIMU</name>
<evidence type="ECO:0000313" key="1">
    <source>
        <dbReference type="EMBL" id="MBX56996.1"/>
    </source>
</evidence>
<dbReference type="EMBL" id="GGEC01076512">
    <property type="protein sequence ID" value="MBX56996.1"/>
    <property type="molecule type" value="Transcribed_RNA"/>
</dbReference>
<organism evidence="1">
    <name type="scientific">Rhizophora mucronata</name>
    <name type="common">Asiatic mangrove</name>
    <dbReference type="NCBI Taxonomy" id="61149"/>
    <lineage>
        <taxon>Eukaryota</taxon>
        <taxon>Viridiplantae</taxon>
        <taxon>Streptophyta</taxon>
        <taxon>Embryophyta</taxon>
        <taxon>Tracheophyta</taxon>
        <taxon>Spermatophyta</taxon>
        <taxon>Magnoliopsida</taxon>
        <taxon>eudicotyledons</taxon>
        <taxon>Gunneridae</taxon>
        <taxon>Pentapetalae</taxon>
        <taxon>rosids</taxon>
        <taxon>fabids</taxon>
        <taxon>Malpighiales</taxon>
        <taxon>Rhizophoraceae</taxon>
        <taxon>Rhizophora</taxon>
    </lineage>
</organism>
<accession>A0A2P2PQH8</accession>
<dbReference type="AlphaFoldDB" id="A0A2P2PQH8"/>
<protein>
    <submittedName>
        <fullName evidence="1">Uncharacterized protein</fullName>
    </submittedName>
</protein>
<sequence>MKEFNAKLGDFGLAEFYESFLKIKIQNRKNMKTSLCSQQLMLCTYNPQTVVAHKIKIYFCKS</sequence>
<reference evidence="1" key="1">
    <citation type="submission" date="2018-02" db="EMBL/GenBank/DDBJ databases">
        <title>Rhizophora mucronata_Transcriptome.</title>
        <authorList>
            <person name="Meera S.P."/>
            <person name="Sreeshan A."/>
            <person name="Augustine A."/>
        </authorList>
    </citation>
    <scope>NUCLEOTIDE SEQUENCE</scope>
    <source>
        <tissue evidence="1">Leaf</tissue>
    </source>
</reference>
<proteinExistence type="predicted"/>